<dbReference type="SMART" id="SM00028">
    <property type="entry name" value="TPR"/>
    <property type="match status" value="10"/>
</dbReference>
<feature type="repeat" description="TPR" evidence="8">
    <location>
        <begin position="90"/>
        <end position="123"/>
    </location>
</feature>
<dbReference type="InterPro" id="IPR029489">
    <property type="entry name" value="OGT/SEC/SPY_C"/>
</dbReference>
<evidence type="ECO:0000256" key="8">
    <source>
        <dbReference type="PROSITE-ProRule" id="PRU00339"/>
    </source>
</evidence>
<dbReference type="RefSeq" id="WP_011824964.1">
    <property type="nucleotide sequence ID" value="NC_008820.1"/>
</dbReference>
<dbReference type="STRING" id="59922.P9303_02811"/>
<dbReference type="SUPFAM" id="SSF48452">
    <property type="entry name" value="TPR-like"/>
    <property type="match status" value="2"/>
</dbReference>
<keyword evidence="5" id="KW-0808">Transferase</keyword>
<evidence type="ECO:0000313" key="10">
    <source>
        <dbReference type="EMBL" id="ABM77036.1"/>
    </source>
</evidence>
<dbReference type="InterPro" id="IPR011990">
    <property type="entry name" value="TPR-like_helical_dom_sf"/>
</dbReference>
<dbReference type="BioCyc" id="PMAR59922:G1G80-270-MONOMER"/>
<feature type="repeat" description="TPR" evidence="8">
    <location>
        <begin position="124"/>
        <end position="157"/>
    </location>
</feature>
<evidence type="ECO:0000256" key="1">
    <source>
        <dbReference type="ARBA" id="ARBA00004922"/>
    </source>
</evidence>
<evidence type="ECO:0000256" key="2">
    <source>
        <dbReference type="ARBA" id="ARBA00005386"/>
    </source>
</evidence>
<evidence type="ECO:0000313" key="11">
    <source>
        <dbReference type="Proteomes" id="UP000002274"/>
    </source>
</evidence>
<feature type="repeat" description="TPR" evidence="8">
    <location>
        <begin position="294"/>
        <end position="327"/>
    </location>
</feature>
<dbReference type="InterPro" id="IPR051939">
    <property type="entry name" value="Glycosyltr_41/O-GlcNAc_trsf"/>
</dbReference>
<feature type="repeat" description="TPR" evidence="8">
    <location>
        <begin position="260"/>
        <end position="293"/>
    </location>
</feature>
<dbReference type="Pfam" id="PF13181">
    <property type="entry name" value="TPR_8"/>
    <property type="match status" value="3"/>
</dbReference>
<feature type="repeat" description="TPR" evidence="8">
    <location>
        <begin position="328"/>
        <end position="361"/>
    </location>
</feature>
<evidence type="ECO:0000256" key="5">
    <source>
        <dbReference type="ARBA" id="ARBA00022679"/>
    </source>
</evidence>
<dbReference type="EMBL" id="CP000554">
    <property type="protein sequence ID" value="ABM77036.1"/>
    <property type="molecule type" value="Genomic_DNA"/>
</dbReference>
<evidence type="ECO:0000256" key="6">
    <source>
        <dbReference type="ARBA" id="ARBA00022737"/>
    </source>
</evidence>
<feature type="repeat" description="TPR" evidence="8">
    <location>
        <begin position="56"/>
        <end position="89"/>
    </location>
</feature>
<feature type="repeat" description="TPR" evidence="8">
    <location>
        <begin position="192"/>
        <end position="225"/>
    </location>
</feature>
<dbReference type="PROSITE" id="PS50293">
    <property type="entry name" value="TPR_REGION"/>
    <property type="match status" value="4"/>
</dbReference>
<dbReference type="SUPFAM" id="SSF53756">
    <property type="entry name" value="UDP-Glycosyltransferase/glycogen phosphorylase"/>
    <property type="match status" value="1"/>
</dbReference>
<dbReference type="Gene3D" id="3.40.50.11380">
    <property type="match status" value="1"/>
</dbReference>
<feature type="repeat" description="TPR" evidence="8">
    <location>
        <begin position="226"/>
        <end position="259"/>
    </location>
</feature>
<dbReference type="HOGENOM" id="CLU_001721_3_1_3"/>
<gene>
    <name evidence="10" type="ordered locus">P9303_02811</name>
</gene>
<dbReference type="AlphaFoldDB" id="A2C6C6"/>
<dbReference type="Gene3D" id="1.25.40.10">
    <property type="entry name" value="Tetratricopeptide repeat domain"/>
    <property type="match status" value="7"/>
</dbReference>
<keyword evidence="6" id="KW-0677">Repeat</keyword>
<comment type="similarity">
    <text evidence="2">Belongs to the glycosyltransferase 41 family. O-GlcNAc transferase subfamily.</text>
</comment>
<dbReference type="PANTHER" id="PTHR44835">
    <property type="entry name" value="UDP-N-ACETYLGLUCOSAMINE--PEPTIDE N-ACETYLGLUCOSAMINYLTRANSFERASE SPINDLY-RELATED"/>
    <property type="match status" value="1"/>
</dbReference>
<dbReference type="PANTHER" id="PTHR44835:SF1">
    <property type="entry name" value="PROTEIN O-GLCNAC TRANSFERASE"/>
    <property type="match status" value="1"/>
</dbReference>
<dbReference type="Gene3D" id="3.40.50.2000">
    <property type="entry name" value="Glycogen Phosphorylase B"/>
    <property type="match status" value="1"/>
</dbReference>
<dbReference type="Pfam" id="PF13414">
    <property type="entry name" value="TPR_11"/>
    <property type="match status" value="2"/>
</dbReference>
<evidence type="ECO:0000256" key="7">
    <source>
        <dbReference type="ARBA" id="ARBA00022803"/>
    </source>
</evidence>
<keyword evidence="4" id="KW-0328">Glycosyltransferase</keyword>
<dbReference type="PROSITE" id="PS50005">
    <property type="entry name" value="TPR"/>
    <property type="match status" value="9"/>
</dbReference>
<dbReference type="KEGG" id="pmf:P9303_02811"/>
<accession>A2C6C6</accession>
<reference evidence="10 11" key="1">
    <citation type="journal article" date="2007" name="PLoS Genet.">
        <title>Patterns and implications of gene gain and loss in the evolution of Prochlorococcus.</title>
        <authorList>
            <person name="Kettler G.C."/>
            <person name="Martiny A.C."/>
            <person name="Huang K."/>
            <person name="Zucker J."/>
            <person name="Coleman M.L."/>
            <person name="Rodrigue S."/>
            <person name="Chen F."/>
            <person name="Lapidus A."/>
            <person name="Ferriera S."/>
            <person name="Johnson J."/>
            <person name="Steglich C."/>
            <person name="Church G.M."/>
            <person name="Richardson P."/>
            <person name="Chisholm S.W."/>
        </authorList>
    </citation>
    <scope>NUCLEOTIDE SEQUENCE [LARGE SCALE GENOMIC DNA]</scope>
    <source>
        <strain evidence="10 11">MIT 9303</strain>
    </source>
</reference>
<dbReference type="Proteomes" id="UP000002274">
    <property type="component" value="Chromosome"/>
</dbReference>
<proteinExistence type="inferred from homology"/>
<evidence type="ECO:0000256" key="3">
    <source>
        <dbReference type="ARBA" id="ARBA00011970"/>
    </source>
</evidence>
<dbReference type="Pfam" id="PF13844">
    <property type="entry name" value="Glyco_transf_41"/>
    <property type="match status" value="1"/>
</dbReference>
<dbReference type="Pfam" id="PF13424">
    <property type="entry name" value="TPR_12"/>
    <property type="match status" value="1"/>
</dbReference>
<dbReference type="GO" id="GO:0097363">
    <property type="term" value="F:protein O-acetylglucosaminyltransferase activity"/>
    <property type="evidence" value="ECO:0007669"/>
    <property type="project" value="UniProtKB-EC"/>
</dbReference>
<protein>
    <recommendedName>
        <fullName evidence="3">protein O-GlcNAc transferase</fullName>
        <ecNumber evidence="3">2.4.1.255</ecNumber>
    </recommendedName>
</protein>
<dbReference type="InterPro" id="IPR019734">
    <property type="entry name" value="TPR_rpt"/>
</dbReference>
<evidence type="ECO:0000259" key="9">
    <source>
        <dbReference type="Pfam" id="PF13844"/>
    </source>
</evidence>
<feature type="repeat" description="TPR" evidence="8">
    <location>
        <begin position="158"/>
        <end position="191"/>
    </location>
</feature>
<name>A2C6C6_PROM3</name>
<comment type="pathway">
    <text evidence="1">Protein modification; protein glycosylation.</text>
</comment>
<dbReference type="CAZy" id="GT41">
    <property type="family name" value="Glycosyltransferase Family 41"/>
</dbReference>
<organism evidence="10 11">
    <name type="scientific">Prochlorococcus marinus (strain MIT 9303)</name>
    <dbReference type="NCBI Taxonomy" id="59922"/>
    <lineage>
        <taxon>Bacteria</taxon>
        <taxon>Bacillati</taxon>
        <taxon>Cyanobacteriota</taxon>
        <taxon>Cyanophyceae</taxon>
        <taxon>Synechococcales</taxon>
        <taxon>Prochlorococcaceae</taxon>
        <taxon>Prochlorococcus</taxon>
    </lineage>
</organism>
<feature type="domain" description="O-GlcNAc transferase C-terminal" evidence="9">
    <location>
        <begin position="615"/>
        <end position="805"/>
    </location>
</feature>
<sequence length="837" mass="93077">MKGFGEKSEAGKQKKINNEKKGLLYFNKAVKSHAQGDIQQAKLLYLKSIANGLENESLYTNLGVIYKNEGDFKESGRCYRSALRINPFSCDAYTNLSSLAIAENEFTSALDLANKAIKLNPNCDVANLNAGKALLELGDLEQALASTLKSLELQPDNHTAHMNLGSIYQDLGELDQALASTIKYLELKPDNPDALMNLGGIYKDLGQLDQALASTLKNLEIKPDNPTAHMNLGVIYKDLGNLDQALTSTLKSLELQPDNHTAHMNLGSIYQDLGNLDQALTSTLKSLELKRDNPDALTNLGGIYKDLGNLDQALTSTLKSLELKPNNPDALTNLGGIYKEQGQLDQALTAYKKASTLAPKELRHVAASTLFFSDLHKDNDEINSERTAYRQGIKQLARSSTEMEQPKSSYSTDMFWIAYHNRDDDREILESLGRALASLQKGTLTKAISGAGRNLASRGKIRLGICSDYLRSHSIGKLYAGMIKEFKDRGFNITIFRGPQSKTDEESLRIDSYAVSSIKLPESPQAACEIIRNEHLNVLLYPDIGMSPYTYILAMFRLAQVQVTGWGHPSTTGLKTMDYFLSCEPIEPDNAQSKYTEQLIKLKKLPCIYTPPETTAISSSRDKFMLPSDKILIGIPQSLFKFHPDYDVVLEEILYRLPNAKFVLIEGQNKSQTERLKNRWATKAPKTLENAIFLQTMPQADYLCLLKTVDILLDPIYFGSGNTFYESMAVGTPLVTMPGDYMRGRIVAGGYKQMKLENAPIAANTQEYIEITVMLAENVESRKCLKKQIEARAQKYLFNDQEAANEIIEFLQAAVDCRHKTGGLLPIGWIPSQRPSQ</sequence>
<keyword evidence="7 8" id="KW-0802">TPR repeat</keyword>
<dbReference type="EC" id="2.4.1.255" evidence="3"/>
<evidence type="ECO:0000256" key="4">
    <source>
        <dbReference type="ARBA" id="ARBA00022676"/>
    </source>
</evidence>